<keyword evidence="6 9" id="KW-0413">Isomerase</keyword>
<dbReference type="AlphaFoldDB" id="A0A6N8KWR6"/>
<feature type="domain" description="DNA topoisomerase IB N-terminal" evidence="8">
    <location>
        <begin position="60"/>
        <end position="108"/>
    </location>
</feature>
<evidence type="ECO:0000256" key="3">
    <source>
        <dbReference type="ARBA" id="ARBA00012891"/>
    </source>
</evidence>
<evidence type="ECO:0000259" key="8">
    <source>
        <dbReference type="Pfam" id="PF21338"/>
    </source>
</evidence>
<dbReference type="EMBL" id="WSQA01000002">
    <property type="protein sequence ID" value="MVZ61179.1"/>
    <property type="molecule type" value="Genomic_DNA"/>
</dbReference>
<evidence type="ECO:0000256" key="5">
    <source>
        <dbReference type="ARBA" id="ARBA00023125"/>
    </source>
</evidence>
<dbReference type="Proteomes" id="UP000435036">
    <property type="component" value="Unassembled WGS sequence"/>
</dbReference>
<dbReference type="GO" id="GO:0006265">
    <property type="term" value="P:DNA topological change"/>
    <property type="evidence" value="ECO:0007669"/>
    <property type="project" value="InterPro"/>
</dbReference>
<accession>A0A6N8KWR6</accession>
<dbReference type="PROSITE" id="PS52038">
    <property type="entry name" value="TOPO_IB_2"/>
    <property type="match status" value="1"/>
</dbReference>
<comment type="similarity">
    <text evidence="2">Belongs to the type IB topoisomerase family.</text>
</comment>
<dbReference type="Pfam" id="PF21338">
    <property type="entry name" value="Top1B_N_bact"/>
    <property type="match status" value="1"/>
</dbReference>
<comment type="catalytic activity">
    <reaction evidence="1">
        <text>ATP-independent breakage of single-stranded DNA, followed by passage and rejoining.</text>
        <dbReference type="EC" id="5.6.2.1"/>
    </reaction>
</comment>
<dbReference type="SUPFAM" id="SSF55869">
    <property type="entry name" value="DNA topoisomerase I domain"/>
    <property type="match status" value="1"/>
</dbReference>
<keyword evidence="5" id="KW-0238">DNA-binding</keyword>
<dbReference type="PRINTS" id="PR00416">
    <property type="entry name" value="EUTPISMRASEI"/>
</dbReference>
<dbReference type="InterPro" id="IPR013500">
    <property type="entry name" value="TopoI_cat_euk"/>
</dbReference>
<gene>
    <name evidence="9" type="ORF">GQF63_04015</name>
</gene>
<proteinExistence type="inferred from homology"/>
<dbReference type="GO" id="GO:0003917">
    <property type="term" value="F:DNA topoisomerase type I (single strand cut, ATP-independent) activity"/>
    <property type="evidence" value="ECO:0007669"/>
    <property type="project" value="UniProtKB-EC"/>
</dbReference>
<dbReference type="GO" id="GO:0003677">
    <property type="term" value="F:DNA binding"/>
    <property type="evidence" value="ECO:0007669"/>
    <property type="project" value="UniProtKB-KW"/>
</dbReference>
<reference evidence="9 10" key="1">
    <citation type="submission" date="2019-12" db="EMBL/GenBank/DDBJ databases">
        <authorList>
            <person name="Dong K."/>
        </authorList>
    </citation>
    <scope>NUCLEOTIDE SEQUENCE [LARGE SCALE GENOMIC DNA]</scope>
    <source>
        <strain evidence="9 10">JCM 31225</strain>
    </source>
</reference>
<evidence type="ECO:0000256" key="1">
    <source>
        <dbReference type="ARBA" id="ARBA00000213"/>
    </source>
</evidence>
<dbReference type="InterPro" id="IPR014711">
    <property type="entry name" value="TopoI_cat_a-hlx-sub_euk"/>
</dbReference>
<dbReference type="Gene3D" id="1.10.132.120">
    <property type="match status" value="1"/>
</dbReference>
<evidence type="ECO:0000256" key="6">
    <source>
        <dbReference type="ARBA" id="ARBA00023235"/>
    </source>
</evidence>
<sequence>MEVGLRAIPHLADQSWERTVFINKRYIRPVISTYNPLKNKKIRYVDCNSAGYRRLAKGKGFSYKDQENKTIRDAKIIARIKALVIPPNWEQVWICPIATGHIQATGIDAKGRKQYIYHLSWVLSQDKDKFAFLADFGEKLPELRKKINRDLNRKSFDLKKVTALALRVIDLTSMRPGNQAYLKQNGSYGLTTLEKKHLKIEKEAIQFNYIGKKGVPQEKLLKNKKIAKELKALKSLPGSPLFKYYDKNQELHGIDSAHLNLYLQSFYKKHLSCKTFRTWNACFNSLAFLLDQPMADSPKERQKTVRELVKTVAESLGNTAAVAKKNYILPAILTQYEAGHLDSWLKANAQKTKTQRKRIIQQKLLKLIKEYR</sequence>
<dbReference type="InterPro" id="IPR035447">
    <property type="entry name" value="DNA_topo_I_N_sf"/>
</dbReference>
<dbReference type="InterPro" id="IPR011010">
    <property type="entry name" value="DNA_brk_join_enz"/>
</dbReference>
<name>A0A6N8KWR6_9SPHI</name>
<evidence type="ECO:0000256" key="4">
    <source>
        <dbReference type="ARBA" id="ARBA00023029"/>
    </source>
</evidence>
<keyword evidence="4" id="KW-0799">Topoisomerase</keyword>
<feature type="domain" description="DNA topoisomerase I catalytic core eukaryotic-type" evidence="7">
    <location>
        <begin position="124"/>
        <end position="325"/>
    </location>
</feature>
<organism evidence="9 10">
    <name type="scientific">Sphingobacterium humi</name>
    <dbReference type="NCBI Taxonomy" id="1796905"/>
    <lineage>
        <taxon>Bacteria</taxon>
        <taxon>Pseudomonadati</taxon>
        <taxon>Bacteroidota</taxon>
        <taxon>Sphingobacteriia</taxon>
        <taxon>Sphingobacteriales</taxon>
        <taxon>Sphingobacteriaceae</taxon>
        <taxon>Sphingobacterium</taxon>
    </lineage>
</organism>
<dbReference type="InterPro" id="IPR049331">
    <property type="entry name" value="Top1B_N_bact"/>
</dbReference>
<comment type="caution">
    <text evidence="9">The sequence shown here is derived from an EMBL/GenBank/DDBJ whole genome shotgun (WGS) entry which is preliminary data.</text>
</comment>
<evidence type="ECO:0000256" key="2">
    <source>
        <dbReference type="ARBA" id="ARBA00006645"/>
    </source>
</evidence>
<evidence type="ECO:0000259" key="7">
    <source>
        <dbReference type="Pfam" id="PF01028"/>
    </source>
</evidence>
<dbReference type="EC" id="5.6.2.1" evidence="3"/>
<dbReference type="Pfam" id="PF01028">
    <property type="entry name" value="Topoisom_I"/>
    <property type="match status" value="1"/>
</dbReference>
<dbReference type="Gene3D" id="3.90.15.10">
    <property type="entry name" value="Topoisomerase I, Chain A, domain 3"/>
    <property type="match status" value="1"/>
</dbReference>
<protein>
    <recommendedName>
        <fullName evidence="3">DNA topoisomerase</fullName>
        <ecNumber evidence="3">5.6.2.1</ecNumber>
    </recommendedName>
</protein>
<evidence type="ECO:0000313" key="10">
    <source>
        <dbReference type="Proteomes" id="UP000435036"/>
    </source>
</evidence>
<dbReference type="InterPro" id="IPR001631">
    <property type="entry name" value="TopoI"/>
</dbReference>
<evidence type="ECO:0000313" key="9">
    <source>
        <dbReference type="EMBL" id="MVZ61179.1"/>
    </source>
</evidence>
<keyword evidence="10" id="KW-1185">Reference proteome</keyword>
<dbReference type="SUPFAM" id="SSF56349">
    <property type="entry name" value="DNA breaking-rejoining enzymes"/>
    <property type="match status" value="1"/>
</dbReference>